<feature type="domain" description="Alcohol dehydrogenase iron-type/glycerol dehydrogenase GldA" evidence="2">
    <location>
        <begin position="123"/>
        <end position="260"/>
    </location>
</feature>
<dbReference type="CDD" id="cd08192">
    <property type="entry name" value="MAR-like"/>
    <property type="match status" value="1"/>
</dbReference>
<dbReference type="InterPro" id="IPR056798">
    <property type="entry name" value="ADH_Fe_C"/>
</dbReference>
<dbReference type="SUPFAM" id="SSF56796">
    <property type="entry name" value="Dehydroquinate synthase-like"/>
    <property type="match status" value="1"/>
</dbReference>
<dbReference type="Gene3D" id="1.20.1090.10">
    <property type="entry name" value="Dehydroquinate synthase-like - alpha domain"/>
    <property type="match status" value="1"/>
</dbReference>
<dbReference type="Gene3D" id="3.40.50.1970">
    <property type="match status" value="1"/>
</dbReference>
<dbReference type="OrthoDB" id="339764at2759"/>
<reference evidence="4" key="1">
    <citation type="journal article" date="2020" name="Stud. Mycol.">
        <title>101 Dothideomycetes genomes: a test case for predicting lifestyles and emergence of pathogens.</title>
        <authorList>
            <person name="Haridas S."/>
            <person name="Albert R."/>
            <person name="Binder M."/>
            <person name="Bloem J."/>
            <person name="Labutti K."/>
            <person name="Salamov A."/>
            <person name="Andreopoulos B."/>
            <person name="Baker S."/>
            <person name="Barry K."/>
            <person name="Bills G."/>
            <person name="Bluhm B."/>
            <person name="Cannon C."/>
            <person name="Castanera R."/>
            <person name="Culley D."/>
            <person name="Daum C."/>
            <person name="Ezra D."/>
            <person name="Gonzalez J."/>
            <person name="Henrissat B."/>
            <person name="Kuo A."/>
            <person name="Liang C."/>
            <person name="Lipzen A."/>
            <person name="Lutzoni F."/>
            <person name="Magnuson J."/>
            <person name="Mondo S."/>
            <person name="Nolan M."/>
            <person name="Ohm R."/>
            <person name="Pangilinan J."/>
            <person name="Park H.-J."/>
            <person name="Ramirez L."/>
            <person name="Alfaro M."/>
            <person name="Sun H."/>
            <person name="Tritt A."/>
            <person name="Yoshinaga Y."/>
            <person name="Zwiers L.-H."/>
            <person name="Turgeon B."/>
            <person name="Goodwin S."/>
            <person name="Spatafora J."/>
            <person name="Crous P."/>
            <person name="Grigoriev I."/>
        </authorList>
    </citation>
    <scope>NUCLEOTIDE SEQUENCE</scope>
    <source>
        <strain evidence="4">CBS 119925</strain>
    </source>
</reference>
<dbReference type="InterPro" id="IPR001670">
    <property type="entry name" value="ADH_Fe/GldA"/>
</dbReference>
<accession>A0A6A6VAQ2</accession>
<dbReference type="PANTHER" id="PTHR11496">
    <property type="entry name" value="ALCOHOL DEHYDROGENASE"/>
    <property type="match status" value="1"/>
</dbReference>
<keyword evidence="1" id="KW-0560">Oxidoreductase</keyword>
<evidence type="ECO:0000256" key="1">
    <source>
        <dbReference type="ARBA" id="ARBA00023002"/>
    </source>
</evidence>
<proteinExistence type="predicted"/>
<dbReference type="EMBL" id="MU006578">
    <property type="protein sequence ID" value="KAF2746371.1"/>
    <property type="molecule type" value="Genomic_DNA"/>
</dbReference>
<name>A0A6A6VAQ2_9PLEO</name>
<dbReference type="PROSITE" id="PS00060">
    <property type="entry name" value="ADH_IRON_2"/>
    <property type="match status" value="1"/>
</dbReference>
<dbReference type="GO" id="GO:0046872">
    <property type="term" value="F:metal ion binding"/>
    <property type="evidence" value="ECO:0007669"/>
    <property type="project" value="InterPro"/>
</dbReference>
<protein>
    <submittedName>
        <fullName evidence="4">Dehydroquinate synthase-like protein</fullName>
    </submittedName>
</protein>
<dbReference type="AlphaFoldDB" id="A0A6A6VAQ2"/>
<dbReference type="GO" id="GO:0005739">
    <property type="term" value="C:mitochondrion"/>
    <property type="evidence" value="ECO:0007669"/>
    <property type="project" value="TreeGrafter"/>
</dbReference>
<evidence type="ECO:0000259" key="3">
    <source>
        <dbReference type="Pfam" id="PF25137"/>
    </source>
</evidence>
<dbReference type="GO" id="GO:0004022">
    <property type="term" value="F:alcohol dehydrogenase (NAD+) activity"/>
    <property type="evidence" value="ECO:0007669"/>
    <property type="project" value="TreeGrafter"/>
</dbReference>
<dbReference type="Pfam" id="PF25137">
    <property type="entry name" value="ADH_Fe_C"/>
    <property type="match status" value="1"/>
</dbReference>
<dbReference type="Proteomes" id="UP000799440">
    <property type="component" value="Unassembled WGS sequence"/>
</dbReference>
<evidence type="ECO:0000313" key="4">
    <source>
        <dbReference type="EMBL" id="KAF2746371.1"/>
    </source>
</evidence>
<feature type="domain" description="Fe-containing alcohol dehydrogenase-like C-terminal" evidence="3">
    <location>
        <begin position="274"/>
        <end position="448"/>
    </location>
</feature>
<evidence type="ECO:0000313" key="5">
    <source>
        <dbReference type="Proteomes" id="UP000799440"/>
    </source>
</evidence>
<keyword evidence="5" id="KW-1185">Reference proteome</keyword>
<organism evidence="4 5">
    <name type="scientific">Sporormia fimetaria CBS 119925</name>
    <dbReference type="NCBI Taxonomy" id="1340428"/>
    <lineage>
        <taxon>Eukaryota</taxon>
        <taxon>Fungi</taxon>
        <taxon>Dikarya</taxon>
        <taxon>Ascomycota</taxon>
        <taxon>Pezizomycotina</taxon>
        <taxon>Dothideomycetes</taxon>
        <taxon>Pleosporomycetidae</taxon>
        <taxon>Pleosporales</taxon>
        <taxon>Sporormiaceae</taxon>
        <taxon>Sporormia</taxon>
    </lineage>
</organism>
<sequence length="472" mass="51166">MNNILRNAFTKQLGIPQLPVRVLDPQLPADTGFTRLSANSRLNGFVQRYNHYSALNAAQYIRLPQRRCLTYPPLFHCTYHSPSSHNYSTMTESTISPLSGLWQPTHLQKLHYGPSTVQTHLLSCLPTDSSKAFIITGNSLAIKTPLIKQLESLLSTRHAGTFSKIGEHAPVADLDAATKLISEDGSVDTVISVGGGSPIDSAKAISYRLHEKTGNWLHHIAIPTTLSASECTMMAGYTESNGVKTGVRAPELVPSVVLYDSAFALHTPERLFLSTGMRAMDHAVELLYHGYASEMPAKWCALQAAGELYQGLREYKKNPKDEQTITRLQLAAFASLGFLGTNLKGGLGLSHSLGYALGSPYGIPHGITSCLTLGHVVVLKSEDGKAAGQVARLMPFLGEKRSGDDRKDARVVGEKILGLVKELGLEGDLGGYGVGRDQLHVIVKRATGAENGEVYERVKGLVEGLWKEEGKL</sequence>
<dbReference type="Pfam" id="PF00465">
    <property type="entry name" value="Fe-ADH"/>
    <property type="match status" value="1"/>
</dbReference>
<dbReference type="PANTHER" id="PTHR11496:SF97">
    <property type="entry name" value="ALCOHOL DEHYDROGENASE IRON-TYPE_GLYCEROL DEHYDROGENASE GLDA DOMAIN-CONTAINING PROTEIN"/>
    <property type="match status" value="1"/>
</dbReference>
<dbReference type="InterPro" id="IPR039697">
    <property type="entry name" value="Alcohol_dehydrogenase_Fe"/>
</dbReference>
<gene>
    <name evidence="4" type="ORF">M011DRAFT_468845</name>
</gene>
<evidence type="ECO:0000259" key="2">
    <source>
        <dbReference type="Pfam" id="PF00465"/>
    </source>
</evidence>
<dbReference type="InterPro" id="IPR018211">
    <property type="entry name" value="ADH_Fe_CS"/>
</dbReference>